<accession>A0A480ASK6</accession>
<protein>
    <submittedName>
        <fullName evidence="1">Hydrolase</fullName>
    </submittedName>
</protein>
<sequence length="282" mass="30894">MSNDDVLRIHGPREAALPLVLDSPHSGTRMPADFGAALPESDLRDGEDCFIDELYLPATERGIPLLAAQFPRTYLDPNRHAGDIDTDLLDAPWPDALVPSGKARIGKSLVWRTLDDGRPIYNRKLTVQELRQRIARCHAPYHQALQDLLQAAHARHGQVFHINCHSMNAVSGAMGEGGAGQPRADMVLGDRDGTTCAPAFTAFVRDTLAARGYDVKVNDPFKGVELVRAYANPAAGFHSLQLEVNKRLYMDQGRLQKHAGFGRLQADLMALLDALAAYIASR</sequence>
<gene>
    <name evidence="1" type="ORF">AQPW35_35950</name>
</gene>
<dbReference type="AlphaFoldDB" id="A0A480ASK6"/>
<dbReference type="Gene3D" id="3.40.630.40">
    <property type="entry name" value="Zn-dependent exopeptidases"/>
    <property type="match status" value="1"/>
</dbReference>
<keyword evidence="2" id="KW-1185">Reference proteome</keyword>
<dbReference type="RefSeq" id="WP_137734231.1">
    <property type="nucleotide sequence ID" value="NZ_BJCL01000009.1"/>
</dbReference>
<evidence type="ECO:0000313" key="1">
    <source>
        <dbReference type="EMBL" id="GCL64514.1"/>
    </source>
</evidence>
<reference evidence="2" key="1">
    <citation type="submission" date="2019-03" db="EMBL/GenBank/DDBJ databases">
        <title>Aquabacterium pictum sp.nov., the first bacteriochlorophyll a-containing freshwater bacterium in the genus Aquabacterium of the class Betaproteobacteria.</title>
        <authorList>
            <person name="Hirose S."/>
            <person name="Tank M."/>
            <person name="Hara E."/>
            <person name="Tamaki H."/>
            <person name="Takaichi S."/>
            <person name="Haruta S."/>
            <person name="Hanada S."/>
        </authorList>
    </citation>
    <scope>NUCLEOTIDE SEQUENCE [LARGE SCALE GENOMIC DNA]</scope>
    <source>
        <strain evidence="2">W35</strain>
    </source>
</reference>
<organism evidence="1 2">
    <name type="scientific">Pseudaquabacterium pictum</name>
    <dbReference type="NCBI Taxonomy" id="2315236"/>
    <lineage>
        <taxon>Bacteria</taxon>
        <taxon>Pseudomonadati</taxon>
        <taxon>Pseudomonadota</taxon>
        <taxon>Betaproteobacteria</taxon>
        <taxon>Burkholderiales</taxon>
        <taxon>Sphaerotilaceae</taxon>
        <taxon>Pseudaquabacterium</taxon>
    </lineage>
</organism>
<comment type="caution">
    <text evidence="1">The sequence shown here is derived from an EMBL/GenBank/DDBJ whole genome shotgun (WGS) entry which is preliminary data.</text>
</comment>
<dbReference type="InterPro" id="IPR007709">
    <property type="entry name" value="N-FG_amidohydro"/>
</dbReference>
<evidence type="ECO:0000313" key="2">
    <source>
        <dbReference type="Proteomes" id="UP000301751"/>
    </source>
</evidence>
<dbReference type="GO" id="GO:0016787">
    <property type="term" value="F:hydrolase activity"/>
    <property type="evidence" value="ECO:0007669"/>
    <property type="project" value="UniProtKB-KW"/>
</dbReference>
<name>A0A480ASK6_9BURK</name>
<dbReference type="OrthoDB" id="8716700at2"/>
<proteinExistence type="predicted"/>
<dbReference type="SUPFAM" id="SSF53187">
    <property type="entry name" value="Zn-dependent exopeptidases"/>
    <property type="match status" value="1"/>
</dbReference>
<dbReference type="Proteomes" id="UP000301751">
    <property type="component" value="Unassembled WGS sequence"/>
</dbReference>
<dbReference type="EMBL" id="BJCL01000009">
    <property type="protein sequence ID" value="GCL64514.1"/>
    <property type="molecule type" value="Genomic_DNA"/>
</dbReference>
<keyword evidence="1" id="KW-0378">Hydrolase</keyword>
<dbReference type="Pfam" id="PF05013">
    <property type="entry name" value="FGase"/>
    <property type="match status" value="1"/>
</dbReference>